<feature type="non-terminal residue" evidence="2">
    <location>
        <position position="399"/>
    </location>
</feature>
<dbReference type="Gene3D" id="1.20.1280.50">
    <property type="match status" value="1"/>
</dbReference>
<evidence type="ECO:0000313" key="3">
    <source>
        <dbReference type="Proteomes" id="UP001177023"/>
    </source>
</evidence>
<comment type="caution">
    <text evidence="2">The sequence shown here is derived from an EMBL/GenBank/DDBJ whole genome shotgun (WGS) entry which is preliminary data.</text>
</comment>
<proteinExistence type="predicted"/>
<evidence type="ECO:0000259" key="1">
    <source>
        <dbReference type="PROSITE" id="PS50181"/>
    </source>
</evidence>
<dbReference type="EMBL" id="CATQJA010002662">
    <property type="protein sequence ID" value="CAJ0581000.1"/>
    <property type="molecule type" value="Genomic_DNA"/>
</dbReference>
<reference evidence="2" key="1">
    <citation type="submission" date="2023-06" db="EMBL/GenBank/DDBJ databases">
        <authorList>
            <person name="Delattre M."/>
        </authorList>
    </citation>
    <scope>NUCLEOTIDE SEQUENCE</scope>
    <source>
        <strain evidence="2">AF72</strain>
    </source>
</reference>
<dbReference type="SMART" id="SM00256">
    <property type="entry name" value="FBOX"/>
    <property type="match status" value="1"/>
</dbReference>
<sequence length="399" mass="45543">MSWRSSVRGPAKPSFACPFPFRVVPSIPDVVLRRIFSMMSYKELCACEAVCRRWQTIIQQQMKRDIHEISLESIGSYNVNIMWQKGLKRLTVSCPPSSPDFLAGLIRRHRASIARLTTDFRFLCTIESIRVNKDEKRKYFGKAEELWVLVVCPKEEDVVRFESVEERIFNELTGITLQLMVSSKFVITSNARILQIFAQRHPQAQITIELHADNANLIFAQLEAFPACNPLKIKIICTDFNLPRFKLDTLSEILSAQRIAAKIITFRDWTLCCDGITPVVPGPLDTFRISSCTIESVDALVDSFKAAVKKMAPKKVVKKVVKKKAEAPPLDEEPKPKKKVVRKVLKKRPPVVKRVEVAGQCTLRGLDFLHHKAHTELENRLAACVPTMEIDTSEIYYWD</sequence>
<evidence type="ECO:0000313" key="2">
    <source>
        <dbReference type="EMBL" id="CAJ0581000.1"/>
    </source>
</evidence>
<name>A0AA36GD52_9BILA</name>
<organism evidence="2 3">
    <name type="scientific">Mesorhabditis spiculigera</name>
    <dbReference type="NCBI Taxonomy" id="96644"/>
    <lineage>
        <taxon>Eukaryota</taxon>
        <taxon>Metazoa</taxon>
        <taxon>Ecdysozoa</taxon>
        <taxon>Nematoda</taxon>
        <taxon>Chromadorea</taxon>
        <taxon>Rhabditida</taxon>
        <taxon>Rhabditina</taxon>
        <taxon>Rhabditomorpha</taxon>
        <taxon>Rhabditoidea</taxon>
        <taxon>Rhabditidae</taxon>
        <taxon>Mesorhabditinae</taxon>
        <taxon>Mesorhabditis</taxon>
    </lineage>
</organism>
<feature type="domain" description="F-box" evidence="1">
    <location>
        <begin position="21"/>
        <end position="69"/>
    </location>
</feature>
<dbReference type="CDD" id="cd09917">
    <property type="entry name" value="F-box_SF"/>
    <property type="match status" value="1"/>
</dbReference>
<protein>
    <recommendedName>
        <fullName evidence="1">F-box domain-containing protein</fullName>
    </recommendedName>
</protein>
<dbReference type="Proteomes" id="UP001177023">
    <property type="component" value="Unassembled WGS sequence"/>
</dbReference>
<dbReference type="AlphaFoldDB" id="A0AA36GD52"/>
<dbReference type="InterPro" id="IPR001810">
    <property type="entry name" value="F-box_dom"/>
</dbReference>
<keyword evidence="3" id="KW-1185">Reference proteome</keyword>
<gene>
    <name evidence="2" type="ORF">MSPICULIGERA_LOCUS19169</name>
</gene>
<accession>A0AA36GD52</accession>
<dbReference type="Pfam" id="PF12937">
    <property type="entry name" value="F-box-like"/>
    <property type="match status" value="1"/>
</dbReference>
<dbReference type="SUPFAM" id="SSF81383">
    <property type="entry name" value="F-box domain"/>
    <property type="match status" value="1"/>
</dbReference>
<dbReference type="PROSITE" id="PS50181">
    <property type="entry name" value="FBOX"/>
    <property type="match status" value="1"/>
</dbReference>
<dbReference type="InterPro" id="IPR036047">
    <property type="entry name" value="F-box-like_dom_sf"/>
</dbReference>